<dbReference type="Proteomes" id="UP000515909">
    <property type="component" value="Chromosome"/>
</dbReference>
<evidence type="ECO:0000313" key="3">
    <source>
        <dbReference type="EMBL" id="QNK39557.1"/>
    </source>
</evidence>
<dbReference type="SUPFAM" id="SSF55315">
    <property type="entry name" value="L30e-like"/>
    <property type="match status" value="1"/>
</dbReference>
<dbReference type="Gene3D" id="3.30.1330.30">
    <property type="match status" value="1"/>
</dbReference>
<organism evidence="2 4">
    <name type="scientific">Caproicibacter fermentans</name>
    <dbReference type="NCBI Taxonomy" id="2576756"/>
    <lineage>
        <taxon>Bacteria</taxon>
        <taxon>Bacillati</taxon>
        <taxon>Bacillota</taxon>
        <taxon>Clostridia</taxon>
        <taxon>Eubacteriales</taxon>
        <taxon>Acutalibacteraceae</taxon>
        <taxon>Caproicibacter</taxon>
    </lineage>
</organism>
<feature type="domain" description="Ribosomal protein eL8/eL30/eS12/Gadd45" evidence="1">
    <location>
        <begin position="6"/>
        <end position="93"/>
    </location>
</feature>
<dbReference type="AlphaFoldDB" id="A0A6N8I2J9"/>
<evidence type="ECO:0000259" key="1">
    <source>
        <dbReference type="Pfam" id="PF01248"/>
    </source>
</evidence>
<evidence type="ECO:0000313" key="2">
    <source>
        <dbReference type="EMBL" id="MVB12125.1"/>
    </source>
</evidence>
<name>A0A6N8I2J9_9FIRM</name>
<dbReference type="RefSeq" id="WP_066647009.1">
    <property type="nucleotide sequence ID" value="NZ_CP060286.1"/>
</dbReference>
<evidence type="ECO:0000313" key="4">
    <source>
        <dbReference type="Proteomes" id="UP000469440"/>
    </source>
</evidence>
<dbReference type="EMBL" id="CP060286">
    <property type="protein sequence ID" value="QNK39557.1"/>
    <property type="molecule type" value="Genomic_DNA"/>
</dbReference>
<dbReference type="EMBL" id="VWXL01000084">
    <property type="protein sequence ID" value="MVB12125.1"/>
    <property type="molecule type" value="Genomic_DNA"/>
</dbReference>
<protein>
    <submittedName>
        <fullName evidence="3">Ribosomal L7Ae/L30e/S12e/Gadd45 family protein</fullName>
    </submittedName>
</protein>
<evidence type="ECO:0000313" key="5">
    <source>
        <dbReference type="Proteomes" id="UP000515909"/>
    </source>
</evidence>
<dbReference type="Proteomes" id="UP000469440">
    <property type="component" value="Unassembled WGS sequence"/>
</dbReference>
<proteinExistence type="predicted"/>
<reference evidence="2 4" key="1">
    <citation type="submission" date="2019-09" db="EMBL/GenBank/DDBJ databases">
        <title>Genome sequence of Clostridium sp. EA1.</title>
        <authorList>
            <person name="Poehlein A."/>
            <person name="Bengelsdorf F.R."/>
            <person name="Daniel R."/>
        </authorList>
    </citation>
    <scope>NUCLEOTIDE SEQUENCE [LARGE SCALE GENOMIC DNA]</scope>
    <source>
        <strain evidence="2 4">EA1</strain>
    </source>
</reference>
<dbReference type="InterPro" id="IPR004038">
    <property type="entry name" value="Ribosomal_eL8/eL30/eS12/Gad45"/>
</dbReference>
<keyword evidence="4" id="KW-1185">Reference proteome</keyword>
<accession>A0A6N8I2J9</accession>
<dbReference type="InterPro" id="IPR029064">
    <property type="entry name" value="Ribosomal_eL30-like_sf"/>
</dbReference>
<accession>A0A7G8T7G6</accession>
<gene>
    <name evidence="2" type="ORF">CAFE_28570</name>
    <name evidence="3" type="ORF">HCR03_12495</name>
</gene>
<sequence>MDNRLLSLLGIARRAGKLCLGSDAVQETALKGGCPLILFASDLSPRTARTVLAAAAKGNVETATLRENMDEIGCAIGKRTGVIAVNDKGFAKKLLALNAED</sequence>
<dbReference type="OrthoDB" id="9794863at2"/>
<dbReference type="Pfam" id="PF01248">
    <property type="entry name" value="Ribosomal_L7Ae"/>
    <property type="match status" value="1"/>
</dbReference>
<dbReference type="KEGG" id="cfem:HCR03_12495"/>
<reference evidence="3 5" key="2">
    <citation type="submission" date="2020-08" db="EMBL/GenBank/DDBJ databases">
        <title>The isolate Caproiciproducens sp. 7D4C2 produces n-caproate at mildly acidic conditions from hexoses: genome and rBOX comparison with related strains and chain-elongating bacteria.</title>
        <authorList>
            <person name="Esquivel-Elizondo S."/>
            <person name="Bagci C."/>
            <person name="Temovska M."/>
            <person name="Jeon B.S."/>
            <person name="Bessarab I."/>
            <person name="Williams R.B.H."/>
            <person name="Huson D.H."/>
            <person name="Angenent L.T."/>
        </authorList>
    </citation>
    <scope>NUCLEOTIDE SEQUENCE [LARGE SCALE GENOMIC DNA]</scope>
    <source>
        <strain evidence="3 5">7D4C2</strain>
    </source>
</reference>